<keyword evidence="3" id="KW-1185">Reference proteome</keyword>
<evidence type="ECO:0000256" key="1">
    <source>
        <dbReference type="SAM" id="Phobius"/>
    </source>
</evidence>
<reference evidence="3" key="1">
    <citation type="submission" date="2016-10" db="EMBL/GenBank/DDBJ databases">
        <authorList>
            <person name="Varghese N."/>
            <person name="Submissions S."/>
        </authorList>
    </citation>
    <scope>NUCLEOTIDE SEQUENCE [LARGE SCALE GENOMIC DNA]</scope>
    <source>
        <strain evidence="3">DSM 16471</strain>
    </source>
</reference>
<keyword evidence="1" id="KW-0812">Transmembrane</keyword>
<evidence type="ECO:0000313" key="3">
    <source>
        <dbReference type="Proteomes" id="UP000198990"/>
    </source>
</evidence>
<evidence type="ECO:0000313" key="2">
    <source>
        <dbReference type="EMBL" id="SEL04270.1"/>
    </source>
</evidence>
<gene>
    <name evidence="2" type="ORF">SAMN04488008_102674</name>
</gene>
<feature type="transmembrane region" description="Helical" evidence="1">
    <location>
        <begin position="271"/>
        <end position="295"/>
    </location>
</feature>
<dbReference type="AlphaFoldDB" id="A0A1H7LZ32"/>
<keyword evidence="1" id="KW-0472">Membrane</keyword>
<proteinExistence type="predicted"/>
<feature type="transmembrane region" description="Helical" evidence="1">
    <location>
        <begin position="236"/>
        <end position="259"/>
    </location>
</feature>
<dbReference type="EMBL" id="FNZN01000002">
    <property type="protein sequence ID" value="SEL04270.1"/>
    <property type="molecule type" value="Genomic_DNA"/>
</dbReference>
<sequence length="333" mass="38915">MTQMKWKPILRRGAEGTKTNLTRPLRYQQGFFIQSIAFQSPNEINFTGIIWQKIPLDVNDSIVGGFDFPEQVNSGSTVIKELYSYEQAGSKLKGWYFDTTVRQVFDYTKYPFDYVTAWLRLWPKNFNYDDDILFVPDFDAYDPTDQIFGLDEDIVYGEWNIEETFFSYHENKYNTNFGYTGESTEDRYHEFYINLGLKRDIIDAIILNLIPLFVVALLLFVLMMTVTNNKDLSNKFVFNTSGAIATCSALFFIVLLAHIQVRQQFLDSPIVYIEYFYLIMYIFIVLCAFNFYALSMGNENGSNLILYRDNLISKVAFWPLLLWMIALATICFL</sequence>
<dbReference type="RefSeq" id="WP_091621754.1">
    <property type="nucleotide sequence ID" value="NZ_FNZN01000002.1"/>
</dbReference>
<feature type="transmembrane region" description="Helical" evidence="1">
    <location>
        <begin position="205"/>
        <end position="224"/>
    </location>
</feature>
<name>A0A1H7LZ32_9FLAO</name>
<feature type="transmembrane region" description="Helical" evidence="1">
    <location>
        <begin position="315"/>
        <end position="332"/>
    </location>
</feature>
<evidence type="ECO:0008006" key="4">
    <source>
        <dbReference type="Google" id="ProtNLM"/>
    </source>
</evidence>
<accession>A0A1H7LZ32</accession>
<dbReference type="OrthoDB" id="2489132at2"/>
<keyword evidence="1" id="KW-1133">Transmembrane helix</keyword>
<dbReference type="STRING" id="228957.SAMN04488008_102674"/>
<protein>
    <recommendedName>
        <fullName evidence="4">Neurotransmitter-gated ion-channel ligand-binding domain-containing protein</fullName>
    </recommendedName>
</protein>
<dbReference type="Proteomes" id="UP000198990">
    <property type="component" value="Unassembled WGS sequence"/>
</dbReference>
<organism evidence="2 3">
    <name type="scientific">Maribacter orientalis</name>
    <dbReference type="NCBI Taxonomy" id="228957"/>
    <lineage>
        <taxon>Bacteria</taxon>
        <taxon>Pseudomonadati</taxon>
        <taxon>Bacteroidota</taxon>
        <taxon>Flavobacteriia</taxon>
        <taxon>Flavobacteriales</taxon>
        <taxon>Flavobacteriaceae</taxon>
        <taxon>Maribacter</taxon>
    </lineage>
</organism>